<dbReference type="PIRSF" id="PIRSF016262">
    <property type="entry name" value="LPLase"/>
    <property type="match status" value="1"/>
</dbReference>
<comment type="function">
    <text evidence="5 6 7">Catalyzes the transfer of endogenously produced octanoic acid from octanoyl-acyl-carrier-protein onto the lipoyl domains of lipoate-dependent enzymes. Lipoyl-ACP can also act as a substrate although octanoyl-ACP is likely to be the physiological substrate.</text>
</comment>
<dbReference type="Pfam" id="PF21948">
    <property type="entry name" value="LplA-B_cat"/>
    <property type="match status" value="1"/>
</dbReference>
<dbReference type="HAMAP" id="MF_00013">
    <property type="entry name" value="LipB"/>
    <property type="match status" value="1"/>
</dbReference>
<dbReference type="GO" id="GO:0009249">
    <property type="term" value="P:protein lipoylation"/>
    <property type="evidence" value="ECO:0007669"/>
    <property type="project" value="InterPro"/>
</dbReference>
<feature type="binding site" evidence="6 9">
    <location>
        <begin position="137"/>
        <end position="139"/>
    </location>
    <ligand>
        <name>substrate</name>
    </ligand>
</feature>
<feature type="site" description="Lowers pKa of active site Cys" evidence="6 10">
    <location>
        <position position="134"/>
    </location>
</feature>
<dbReference type="EMBL" id="PDKS01000001">
    <property type="protein sequence ID" value="PPI87615.1"/>
    <property type="molecule type" value="Genomic_DNA"/>
</dbReference>
<evidence type="ECO:0000256" key="6">
    <source>
        <dbReference type="HAMAP-Rule" id="MF_00013"/>
    </source>
</evidence>
<dbReference type="GO" id="GO:0005737">
    <property type="term" value="C:cytoplasm"/>
    <property type="evidence" value="ECO:0007669"/>
    <property type="project" value="UniProtKB-SubCell"/>
</dbReference>
<dbReference type="NCBIfam" id="NF010922">
    <property type="entry name" value="PRK14342.1"/>
    <property type="match status" value="1"/>
</dbReference>
<dbReference type="InterPro" id="IPR045864">
    <property type="entry name" value="aa-tRNA-synth_II/BPL/LPL"/>
</dbReference>
<dbReference type="Gene3D" id="3.30.930.10">
    <property type="entry name" value="Bira Bifunctional Protein, Domain 2"/>
    <property type="match status" value="1"/>
</dbReference>
<dbReference type="PROSITE" id="PS51733">
    <property type="entry name" value="BPL_LPL_CATALYTIC"/>
    <property type="match status" value="1"/>
</dbReference>
<dbReference type="AlphaFoldDB" id="A0A2P5SZ60"/>
<feature type="binding site" evidence="6 9">
    <location>
        <begin position="150"/>
        <end position="152"/>
    </location>
    <ligand>
        <name>substrate</name>
    </ligand>
</feature>
<feature type="domain" description="BPL/LPL catalytic" evidence="11">
    <location>
        <begin position="31"/>
        <end position="206"/>
    </location>
</feature>
<keyword evidence="3 6" id="KW-0808">Transferase</keyword>
<evidence type="ECO:0000256" key="7">
    <source>
        <dbReference type="PIRNR" id="PIRNR016262"/>
    </source>
</evidence>
<evidence type="ECO:0000256" key="5">
    <source>
        <dbReference type="ARBA" id="ARBA00024732"/>
    </source>
</evidence>
<reference evidence="12 13" key="1">
    <citation type="journal article" date="2018" name="Genome Biol. Evol.">
        <title>Cladogenesis and Genomic Streamlining in Extracellular Endosymbionts of Tropical Stink Bugs.</title>
        <authorList>
            <person name="Otero-Bravo A."/>
            <person name="Goffredi S."/>
            <person name="Sabree Z.L."/>
        </authorList>
    </citation>
    <scope>NUCLEOTIDE SEQUENCE [LARGE SCALE GENOMIC DNA]</scope>
    <source>
        <strain evidence="12 13">SoET</strain>
    </source>
</reference>
<dbReference type="NCBIfam" id="TIGR00214">
    <property type="entry name" value="lipB"/>
    <property type="match status" value="1"/>
</dbReference>
<dbReference type="GO" id="GO:0033819">
    <property type="term" value="F:lipoyl(octanoyl) transferase activity"/>
    <property type="evidence" value="ECO:0007669"/>
    <property type="project" value="UniProtKB-EC"/>
</dbReference>
<comment type="subcellular location">
    <subcellularLocation>
        <location evidence="6">Cytoplasm</location>
    </subcellularLocation>
</comment>
<dbReference type="PANTHER" id="PTHR10993">
    <property type="entry name" value="OCTANOYLTRANSFERASE"/>
    <property type="match status" value="1"/>
</dbReference>
<dbReference type="SUPFAM" id="SSF55681">
    <property type="entry name" value="Class II aaRS and biotin synthetases"/>
    <property type="match status" value="1"/>
</dbReference>
<comment type="pathway">
    <text evidence="1 6 7">Protein modification; protein lipoylation via endogenous pathway; protein N(6)-(lipoyl)lysine from octanoyl-[acyl-carrier-protein]: step 1/2.</text>
</comment>
<evidence type="ECO:0000256" key="2">
    <source>
        <dbReference type="ARBA" id="ARBA00022490"/>
    </source>
</evidence>
<evidence type="ECO:0000313" key="12">
    <source>
        <dbReference type="EMBL" id="PPI87615.1"/>
    </source>
</evidence>
<evidence type="ECO:0000313" key="13">
    <source>
        <dbReference type="Proteomes" id="UP000296034"/>
    </source>
</evidence>
<sequence>MISSIIVRQLNLCDWQSVSHAMHTYTNQRNHESNDEIWLVEHPSIFTQGKLGIKKHILNPNKIQVIQSDRGGQITYHGPGQQIMYVLIDLKRCKVSVHKLINILEYSVINTLSYFEINSHNQLNAPGVYVQNKKICSLGLRISRGCSLHGLALNVTVDLDPFLDINPCGFANMKMTNMQHYNPKIDIKKVRVVLVSEFIKLMNYQYVLWTS</sequence>
<dbReference type="InterPro" id="IPR004143">
    <property type="entry name" value="BPL_LPL_catalytic"/>
</dbReference>
<evidence type="ECO:0000256" key="3">
    <source>
        <dbReference type="ARBA" id="ARBA00022679"/>
    </source>
</evidence>
<comment type="caution">
    <text evidence="12">The sequence shown here is derived from an EMBL/GenBank/DDBJ whole genome shotgun (WGS) entry which is preliminary data.</text>
</comment>
<dbReference type="InterPro" id="IPR000544">
    <property type="entry name" value="Octanoyltransferase"/>
</dbReference>
<dbReference type="PROSITE" id="PS01313">
    <property type="entry name" value="LIPB"/>
    <property type="match status" value="1"/>
</dbReference>
<dbReference type="EC" id="2.3.1.181" evidence="6 7"/>
<evidence type="ECO:0000256" key="8">
    <source>
        <dbReference type="PIRSR" id="PIRSR016262-1"/>
    </source>
</evidence>
<evidence type="ECO:0000259" key="11">
    <source>
        <dbReference type="PROSITE" id="PS51733"/>
    </source>
</evidence>
<dbReference type="CDD" id="cd16444">
    <property type="entry name" value="LipB"/>
    <property type="match status" value="1"/>
</dbReference>
<dbReference type="InterPro" id="IPR020605">
    <property type="entry name" value="Octanoyltransferase_CS"/>
</dbReference>
<evidence type="ECO:0000256" key="1">
    <source>
        <dbReference type="ARBA" id="ARBA00004821"/>
    </source>
</evidence>
<dbReference type="PANTHER" id="PTHR10993:SF7">
    <property type="entry name" value="LIPOYLTRANSFERASE 2, MITOCHONDRIAL-RELATED"/>
    <property type="match status" value="1"/>
</dbReference>
<feature type="binding site" evidence="6 9">
    <location>
        <begin position="70"/>
        <end position="77"/>
    </location>
    <ligand>
        <name>substrate</name>
    </ligand>
</feature>
<evidence type="ECO:0000256" key="10">
    <source>
        <dbReference type="PIRSR" id="PIRSR016262-3"/>
    </source>
</evidence>
<keyword evidence="4 6" id="KW-0012">Acyltransferase</keyword>
<dbReference type="OrthoDB" id="9787061at2"/>
<feature type="active site" description="Acyl-thioester intermediate" evidence="6 8">
    <location>
        <position position="168"/>
    </location>
</feature>
<comment type="miscellaneous">
    <text evidence="6">In the reaction, the free carboxyl group of octanoic acid is attached via an amide linkage to the epsilon-amino group of a specific lysine residue of lipoyl domains of lipoate-dependent enzymes.</text>
</comment>
<accession>A0A2P5SZ60</accession>
<proteinExistence type="inferred from homology"/>
<name>A0A2P5SZ60_9GAMM</name>
<dbReference type="UniPathway" id="UPA00538">
    <property type="reaction ID" value="UER00592"/>
</dbReference>
<comment type="catalytic activity">
    <reaction evidence="6 7">
        <text>octanoyl-[ACP] + L-lysyl-[protein] = N(6)-octanoyl-L-lysyl-[protein] + holo-[ACP] + H(+)</text>
        <dbReference type="Rhea" id="RHEA:17665"/>
        <dbReference type="Rhea" id="RHEA-COMP:9636"/>
        <dbReference type="Rhea" id="RHEA-COMP:9685"/>
        <dbReference type="Rhea" id="RHEA-COMP:9752"/>
        <dbReference type="Rhea" id="RHEA-COMP:9928"/>
        <dbReference type="ChEBI" id="CHEBI:15378"/>
        <dbReference type="ChEBI" id="CHEBI:29969"/>
        <dbReference type="ChEBI" id="CHEBI:64479"/>
        <dbReference type="ChEBI" id="CHEBI:78463"/>
        <dbReference type="ChEBI" id="CHEBI:78809"/>
        <dbReference type="EC" id="2.3.1.181"/>
    </reaction>
</comment>
<evidence type="ECO:0000256" key="4">
    <source>
        <dbReference type="ARBA" id="ARBA00023315"/>
    </source>
</evidence>
<dbReference type="FunFam" id="3.30.930.10:FF:000020">
    <property type="entry name" value="Octanoyltransferase"/>
    <property type="match status" value="1"/>
</dbReference>
<protein>
    <recommendedName>
        <fullName evidence="6 7">Octanoyltransferase</fullName>
        <ecNumber evidence="6 7">2.3.1.181</ecNumber>
    </recommendedName>
    <alternativeName>
        <fullName evidence="6">Lipoate-protein ligase B</fullName>
    </alternativeName>
    <alternativeName>
        <fullName evidence="6">Lipoyl/octanoyl transferase</fullName>
    </alternativeName>
    <alternativeName>
        <fullName evidence="6">Octanoyl-[acyl-carrier-protein]-protein N-octanoyltransferase</fullName>
    </alternativeName>
</protein>
<keyword evidence="2 6" id="KW-0963">Cytoplasm</keyword>
<evidence type="ECO:0000256" key="9">
    <source>
        <dbReference type="PIRSR" id="PIRSR016262-2"/>
    </source>
</evidence>
<dbReference type="Proteomes" id="UP000296034">
    <property type="component" value="Unassembled WGS sequence"/>
</dbReference>
<organism evidence="12 13">
    <name type="scientific">Candidatus Pantoea edessiphila</name>
    <dbReference type="NCBI Taxonomy" id="2044610"/>
    <lineage>
        <taxon>Bacteria</taxon>
        <taxon>Pseudomonadati</taxon>
        <taxon>Pseudomonadota</taxon>
        <taxon>Gammaproteobacteria</taxon>
        <taxon>Enterobacterales</taxon>
        <taxon>Erwiniaceae</taxon>
        <taxon>Pantoea</taxon>
    </lineage>
</organism>
<gene>
    <name evidence="6" type="primary">lipB</name>
    <name evidence="12" type="ORF">CRV11_01475</name>
</gene>
<comment type="similarity">
    <text evidence="6 7">Belongs to the LipB family.</text>
</comment>